<dbReference type="PANTHER" id="PTHR34700">
    <property type="entry name" value="POTASSIUM BINDING PROTEIN KBP"/>
    <property type="match status" value="1"/>
</dbReference>
<keyword evidence="4" id="KW-1185">Reference proteome</keyword>
<dbReference type="RefSeq" id="WP_068334047.1">
    <property type="nucleotide sequence ID" value="NZ_PYMD01000013.1"/>
</dbReference>
<comment type="caution">
    <text evidence="3">The sequence shown here is derived from an EMBL/GenBank/DDBJ whole genome shotgun (WGS) entry which is preliminary data.</text>
</comment>
<dbReference type="InterPro" id="IPR018392">
    <property type="entry name" value="LysM"/>
</dbReference>
<dbReference type="Gene3D" id="3.10.350.10">
    <property type="entry name" value="LysM domain"/>
    <property type="match status" value="1"/>
</dbReference>
<evidence type="ECO:0000256" key="1">
    <source>
        <dbReference type="SAM" id="SignalP"/>
    </source>
</evidence>
<reference evidence="3 4" key="1">
    <citation type="submission" date="2016-03" db="EMBL/GenBank/DDBJ databases">
        <title>Photobacterium proteolyticum sp. nov. a protease producing bacterium isolated from ocean sediments of Laizhou Bay.</title>
        <authorList>
            <person name="Li Y."/>
        </authorList>
    </citation>
    <scope>NUCLEOTIDE SEQUENCE [LARGE SCALE GENOMIC DNA]</scope>
    <source>
        <strain evidence="3 4">R-40508</strain>
    </source>
</reference>
<dbReference type="CDD" id="cd00118">
    <property type="entry name" value="LysM"/>
    <property type="match status" value="1"/>
</dbReference>
<evidence type="ECO:0000313" key="4">
    <source>
        <dbReference type="Proteomes" id="UP000078503"/>
    </source>
</evidence>
<dbReference type="InterPro" id="IPR052196">
    <property type="entry name" value="Bact_Kbp"/>
</dbReference>
<accession>A0A178K7B3</accession>
<sequence length="354" mass="39570">MKPSSLLCSCALAVMMSLQPSWADQELILNNDIPDVYTVKKGDTLWDISNHFLATPWLWPKLWQANPEIKNPHLIYPGDKLYLVWIDGQPRLQRKPMKVVKLSPSIKVTRSPITTLHSSLVMPYLVEHRLLSEQAINDAPQILGSSDQRQKLSEGDLVWADSELPIGEEWWVYRPLESFKQPDDQSVTVLKEVAKLSVKSHYQQTSALTLKSYRQEIKPNDVLLPAPALGATADLHFSPSMPPEPVSATIVGSVNGQQYMATKDVVVVDKGHLDKLQAGHILHLYQPSIEVGGKKGEYRYSLNKGSEKDFRLAPRAVGEAMVIRAYDAYSFAVVLSSSEPFTKGVMVVSPQMTQ</sequence>
<dbReference type="EMBL" id="LVHF01000030">
    <property type="protein sequence ID" value="OAN12624.1"/>
    <property type="molecule type" value="Genomic_DNA"/>
</dbReference>
<dbReference type="Proteomes" id="UP000078503">
    <property type="component" value="Unassembled WGS sequence"/>
</dbReference>
<dbReference type="PANTHER" id="PTHR34700:SF4">
    <property type="entry name" value="PHAGE-LIKE ELEMENT PBSX PROTEIN XKDP"/>
    <property type="match status" value="1"/>
</dbReference>
<dbReference type="STRING" id="858640.A3K86_17085"/>
<proteinExistence type="predicted"/>
<feature type="domain" description="LysM" evidence="2">
    <location>
        <begin position="35"/>
        <end position="83"/>
    </location>
</feature>
<dbReference type="PROSITE" id="PS51782">
    <property type="entry name" value="LYSM"/>
    <property type="match status" value="1"/>
</dbReference>
<dbReference type="Pfam" id="PF01476">
    <property type="entry name" value="LysM"/>
    <property type="match status" value="1"/>
</dbReference>
<dbReference type="InterPro" id="IPR036779">
    <property type="entry name" value="LysM_dom_sf"/>
</dbReference>
<organism evidence="3 4">
    <name type="scientific">Photobacterium jeanii</name>
    <dbReference type="NCBI Taxonomy" id="858640"/>
    <lineage>
        <taxon>Bacteria</taxon>
        <taxon>Pseudomonadati</taxon>
        <taxon>Pseudomonadota</taxon>
        <taxon>Gammaproteobacteria</taxon>
        <taxon>Vibrionales</taxon>
        <taxon>Vibrionaceae</taxon>
        <taxon>Photobacterium</taxon>
    </lineage>
</organism>
<dbReference type="SUPFAM" id="SSF54106">
    <property type="entry name" value="LysM domain"/>
    <property type="match status" value="1"/>
</dbReference>
<evidence type="ECO:0000313" key="3">
    <source>
        <dbReference type="EMBL" id="OAN12624.1"/>
    </source>
</evidence>
<name>A0A178K7B3_9GAMM</name>
<dbReference type="SMART" id="SM00257">
    <property type="entry name" value="LysM"/>
    <property type="match status" value="1"/>
</dbReference>
<keyword evidence="1" id="KW-0732">Signal</keyword>
<feature type="chain" id="PRO_5008090082" description="LysM domain-containing protein" evidence="1">
    <location>
        <begin position="24"/>
        <end position="354"/>
    </location>
</feature>
<gene>
    <name evidence="3" type="ORF">A3K86_17085</name>
</gene>
<feature type="signal peptide" evidence="1">
    <location>
        <begin position="1"/>
        <end position="23"/>
    </location>
</feature>
<protein>
    <recommendedName>
        <fullName evidence="2">LysM domain-containing protein</fullName>
    </recommendedName>
</protein>
<evidence type="ECO:0000259" key="2">
    <source>
        <dbReference type="PROSITE" id="PS51782"/>
    </source>
</evidence>
<dbReference type="AlphaFoldDB" id="A0A178K7B3"/>